<dbReference type="KEGG" id="pgr:PGTG_05576"/>
<keyword evidence="3" id="KW-0238">DNA-binding</keyword>
<reference evidence="8" key="2">
    <citation type="journal article" date="2011" name="Proc. Natl. Acad. Sci. U.S.A.">
        <title>Obligate biotrophy features unraveled by the genomic analysis of rust fungi.</title>
        <authorList>
            <person name="Duplessis S."/>
            <person name="Cuomo C.A."/>
            <person name="Lin Y.-C."/>
            <person name="Aerts A."/>
            <person name="Tisserant E."/>
            <person name="Veneault-Fourrey C."/>
            <person name="Joly D.L."/>
            <person name="Hacquard S."/>
            <person name="Amselem J."/>
            <person name="Cantarel B.L."/>
            <person name="Chiu R."/>
            <person name="Coutinho P.M."/>
            <person name="Feau N."/>
            <person name="Field M."/>
            <person name="Frey P."/>
            <person name="Gelhaye E."/>
            <person name="Goldberg J."/>
            <person name="Grabherr M.G."/>
            <person name="Kodira C.D."/>
            <person name="Kohler A."/>
            <person name="Kuees U."/>
            <person name="Lindquist E.A."/>
            <person name="Lucas S.M."/>
            <person name="Mago R."/>
            <person name="Mauceli E."/>
            <person name="Morin E."/>
            <person name="Murat C."/>
            <person name="Pangilinan J.L."/>
            <person name="Park R."/>
            <person name="Pearson M."/>
            <person name="Quesneville H."/>
            <person name="Rouhier N."/>
            <person name="Sakthikumar S."/>
            <person name="Salamov A.A."/>
            <person name="Schmutz J."/>
            <person name="Selles B."/>
            <person name="Shapiro H."/>
            <person name="Tanguay P."/>
            <person name="Tuskan G.A."/>
            <person name="Henrissat B."/>
            <person name="Van de Peer Y."/>
            <person name="Rouze P."/>
            <person name="Ellis J.G."/>
            <person name="Dodds P.N."/>
            <person name="Schein J.E."/>
            <person name="Zhong S."/>
            <person name="Hamelin R.C."/>
            <person name="Grigoriev I.V."/>
            <person name="Szabo L.J."/>
            <person name="Martin F."/>
        </authorList>
    </citation>
    <scope>NUCLEOTIDE SEQUENCE [LARGE SCALE GENOMIC DNA]</scope>
    <source>
        <strain evidence="8">CRL 75-36-700-3 / race SCCL</strain>
    </source>
</reference>
<comment type="subcellular location">
    <subcellularLocation>
        <location evidence="1">Nucleus</location>
    </subcellularLocation>
</comment>
<dbReference type="HOGENOM" id="CLU_040573_0_0_1"/>
<dbReference type="AlphaFoldDB" id="E3K4U0"/>
<dbReference type="OrthoDB" id="2499170at2759"/>
<keyword evidence="2" id="KW-0805">Transcription regulation</keyword>
<accession>E3K4U0</accession>
<dbReference type="InParanoid" id="E3K4U0"/>
<keyword evidence="5" id="KW-0539">Nucleus</keyword>
<name>E3K4U0_PUCGT</name>
<reference key="1">
    <citation type="submission" date="2007-01" db="EMBL/GenBank/DDBJ databases">
        <title>The Genome Sequence of Puccinia graminis f. sp. tritici Strain CRL 75-36-700-3.</title>
        <authorList>
            <consortium name="The Broad Institute Genome Sequencing Platform"/>
            <person name="Birren B."/>
            <person name="Lander E."/>
            <person name="Galagan J."/>
            <person name="Nusbaum C."/>
            <person name="Devon K."/>
            <person name="Cuomo C."/>
            <person name="Jaffe D."/>
            <person name="Butler J."/>
            <person name="Alvarez P."/>
            <person name="Gnerre S."/>
            <person name="Grabherr M."/>
            <person name="Mauceli E."/>
            <person name="Brockman W."/>
            <person name="Young S."/>
            <person name="LaButti K."/>
            <person name="Sykes S."/>
            <person name="DeCaprio D."/>
            <person name="Crawford M."/>
            <person name="Koehrsen M."/>
            <person name="Engels R."/>
            <person name="Montgomery P."/>
            <person name="Pearson M."/>
            <person name="Howarth C."/>
            <person name="Larson L."/>
            <person name="White J."/>
            <person name="Zeng Q."/>
            <person name="Kodira C."/>
            <person name="Yandava C."/>
            <person name="Alvarado L."/>
            <person name="O'Leary S."/>
            <person name="Szabo L."/>
            <person name="Dean R."/>
            <person name="Schein J."/>
        </authorList>
    </citation>
    <scope>NUCLEOTIDE SEQUENCE</scope>
    <source>
        <strain>CRL 75-36-700-3</strain>
    </source>
</reference>
<feature type="compositionally biased region" description="Polar residues" evidence="6">
    <location>
        <begin position="78"/>
        <end position="92"/>
    </location>
</feature>
<dbReference type="VEuPathDB" id="FungiDB:PGTG_05576"/>
<evidence type="ECO:0000313" key="8">
    <source>
        <dbReference type="Proteomes" id="UP000008783"/>
    </source>
</evidence>
<evidence type="ECO:0000313" key="7">
    <source>
        <dbReference type="EMBL" id="EFP79255.2"/>
    </source>
</evidence>
<evidence type="ECO:0000256" key="1">
    <source>
        <dbReference type="ARBA" id="ARBA00004123"/>
    </source>
</evidence>
<dbReference type="GO" id="GO:0006357">
    <property type="term" value="P:regulation of transcription by RNA polymerase II"/>
    <property type="evidence" value="ECO:0000318"/>
    <property type="project" value="GO_Central"/>
</dbReference>
<organism evidence="7 8">
    <name type="scientific">Puccinia graminis f. sp. tritici (strain CRL 75-36-700-3 / race SCCL)</name>
    <name type="common">Black stem rust fungus</name>
    <dbReference type="NCBI Taxonomy" id="418459"/>
    <lineage>
        <taxon>Eukaryota</taxon>
        <taxon>Fungi</taxon>
        <taxon>Dikarya</taxon>
        <taxon>Basidiomycota</taxon>
        <taxon>Pucciniomycotina</taxon>
        <taxon>Pucciniomycetes</taxon>
        <taxon>Pucciniales</taxon>
        <taxon>Pucciniaceae</taxon>
        <taxon>Puccinia</taxon>
    </lineage>
</organism>
<keyword evidence="4" id="KW-0804">Transcription</keyword>
<proteinExistence type="predicted"/>
<feature type="region of interest" description="Disordered" evidence="6">
    <location>
        <begin position="75"/>
        <end position="95"/>
    </location>
</feature>
<dbReference type="GeneID" id="10531079"/>
<dbReference type="PANTHER" id="PTHR11988">
    <property type="entry name" value="THYROTROPH EMBRYONIC FACTOR RELATED"/>
    <property type="match status" value="1"/>
</dbReference>
<evidence type="ECO:0000256" key="5">
    <source>
        <dbReference type="ARBA" id="ARBA00023242"/>
    </source>
</evidence>
<evidence type="ECO:0000256" key="6">
    <source>
        <dbReference type="SAM" id="MobiDB-lite"/>
    </source>
</evidence>
<dbReference type="Proteomes" id="UP000008783">
    <property type="component" value="Unassembled WGS sequence"/>
</dbReference>
<gene>
    <name evidence="7" type="ORF">PGTG_05576</name>
</gene>
<evidence type="ECO:0000256" key="2">
    <source>
        <dbReference type="ARBA" id="ARBA00023015"/>
    </source>
</evidence>
<protein>
    <submittedName>
        <fullName evidence="7">Uncharacterized protein</fullName>
    </submittedName>
</protein>
<dbReference type="EMBL" id="DS178272">
    <property type="protein sequence ID" value="EFP79255.2"/>
    <property type="molecule type" value="Genomic_DNA"/>
</dbReference>
<dbReference type="GO" id="GO:0000981">
    <property type="term" value="F:DNA-binding transcription factor activity, RNA polymerase II-specific"/>
    <property type="evidence" value="ECO:0000318"/>
    <property type="project" value="GO_Central"/>
</dbReference>
<feature type="compositionally biased region" description="Basic and acidic residues" evidence="6">
    <location>
        <begin position="172"/>
        <end position="182"/>
    </location>
</feature>
<dbReference type="GO" id="GO:0005634">
    <property type="term" value="C:nucleus"/>
    <property type="evidence" value="ECO:0007669"/>
    <property type="project" value="UniProtKB-SubCell"/>
</dbReference>
<evidence type="ECO:0000256" key="3">
    <source>
        <dbReference type="ARBA" id="ARBA00023125"/>
    </source>
</evidence>
<sequence length="574" mass="64091">MAKLTDLPAELVHRIIGYILQPKNDPIYIAAREAWDGRLIDPDDHHLLDHNGITGIKPKLRPHHELQARALNPPRTAAQRNQQATPAASRSHVSWPHGLPSNPLLPLSLVCRTFQKSAQERLFRNVPLLSQRKARLFLQTLASPDDQSAHISGGADIDGPDAQADGQEDEAEKPRSSRIDRPRLSRLAQHVRTLQLMCVGPCLMGGGGLLCEIIESCPLLENVAISTTFSIDCREPLLDALASRRQIKEFVVIDSNYNYGGGRSSFRWSLADLMCRLLPHWDLLETLDVVELVGGCLETNSRPGSVQQPIPILNCPLRTLILHQPEIDEKELSMLLKSFRESLRTLEIIGPAYRIGRAAINRVLKESTSPLLECLSLDWSHYEQPIEPLLDGVESDDPDTSPGLLDLLFKSPTTLRNLKSLSFVGSVATHRLFERLPDSLVKLAWENCEICPSQFVRILSSTRKNNMKVLPNLGGCSVRSRYGCQFISPSLSSTIRNTTNERVWDQDSEEAVQSAIEARGACFHMALDPDYGEPTSEDERLEAAEELDPYFMDPSVSIDQMYDEINEAFDLGLL</sequence>
<dbReference type="RefSeq" id="XP_003323674.2">
    <property type="nucleotide sequence ID" value="XM_003323626.2"/>
</dbReference>
<feature type="region of interest" description="Disordered" evidence="6">
    <location>
        <begin position="145"/>
        <end position="182"/>
    </location>
</feature>
<dbReference type="InterPro" id="IPR040223">
    <property type="entry name" value="PAR_bZIP"/>
</dbReference>
<dbReference type="PANTHER" id="PTHR11988:SF27">
    <property type="entry name" value="GH27708P"/>
    <property type="match status" value="1"/>
</dbReference>
<evidence type="ECO:0000256" key="4">
    <source>
        <dbReference type="ARBA" id="ARBA00023163"/>
    </source>
</evidence>
<dbReference type="GO" id="GO:0000978">
    <property type="term" value="F:RNA polymerase II cis-regulatory region sequence-specific DNA binding"/>
    <property type="evidence" value="ECO:0000318"/>
    <property type="project" value="GO_Central"/>
</dbReference>
<keyword evidence="8" id="KW-1185">Reference proteome</keyword>